<evidence type="ECO:0000313" key="2">
    <source>
        <dbReference type="Proteomes" id="UP001152320"/>
    </source>
</evidence>
<dbReference type="Proteomes" id="UP001152320">
    <property type="component" value="Chromosome 1"/>
</dbReference>
<dbReference type="AlphaFoldDB" id="A0A9Q1CS61"/>
<name>A0A9Q1CS61_HOLLE</name>
<gene>
    <name evidence="1" type="ORF">HOLleu_02276</name>
</gene>
<keyword evidence="2" id="KW-1185">Reference proteome</keyword>
<protein>
    <submittedName>
        <fullName evidence="1">Uncharacterized protein</fullName>
    </submittedName>
</protein>
<accession>A0A9Q1CS61</accession>
<dbReference type="EMBL" id="JAIZAY010000001">
    <property type="protein sequence ID" value="KAJ8049504.1"/>
    <property type="molecule type" value="Genomic_DNA"/>
</dbReference>
<sequence>MAFALFNFFSRNEIEVGRVSWITSEFDQEKMTNDRWDMAQVLQVGWPKNGALIQLSPGSARYPAKIISISGKTWFFLHQTLIIYGNPGQ</sequence>
<proteinExistence type="predicted"/>
<comment type="caution">
    <text evidence="1">The sequence shown here is derived from an EMBL/GenBank/DDBJ whole genome shotgun (WGS) entry which is preliminary data.</text>
</comment>
<organism evidence="1 2">
    <name type="scientific">Holothuria leucospilota</name>
    <name type="common">Black long sea cucumber</name>
    <name type="synonym">Mertensiothuria leucospilota</name>
    <dbReference type="NCBI Taxonomy" id="206669"/>
    <lineage>
        <taxon>Eukaryota</taxon>
        <taxon>Metazoa</taxon>
        <taxon>Echinodermata</taxon>
        <taxon>Eleutherozoa</taxon>
        <taxon>Echinozoa</taxon>
        <taxon>Holothuroidea</taxon>
        <taxon>Aspidochirotacea</taxon>
        <taxon>Aspidochirotida</taxon>
        <taxon>Holothuriidae</taxon>
        <taxon>Holothuria</taxon>
    </lineage>
</organism>
<evidence type="ECO:0000313" key="1">
    <source>
        <dbReference type="EMBL" id="KAJ8049504.1"/>
    </source>
</evidence>
<reference evidence="1" key="1">
    <citation type="submission" date="2021-10" db="EMBL/GenBank/DDBJ databases">
        <title>Tropical sea cucumber genome reveals ecological adaptation and Cuvierian tubules defense mechanism.</title>
        <authorList>
            <person name="Chen T."/>
        </authorList>
    </citation>
    <scope>NUCLEOTIDE SEQUENCE</scope>
    <source>
        <strain evidence="1">Nanhai2018</strain>
        <tissue evidence="1">Muscle</tissue>
    </source>
</reference>